<evidence type="ECO:0000313" key="4">
    <source>
        <dbReference type="Proteomes" id="UP001199469"/>
    </source>
</evidence>
<gene>
    <name evidence="3" type="ORF">LQ327_14485</name>
</gene>
<accession>A0ABS8P8H0</accession>
<dbReference type="Gene3D" id="3.50.30.10">
    <property type="entry name" value="Phosphohistidine domain"/>
    <property type="match status" value="1"/>
</dbReference>
<protein>
    <submittedName>
        <fullName evidence="3">Phosphoenolpyruvate carboxykinase</fullName>
    </submittedName>
</protein>
<dbReference type="PANTHER" id="PTHR43615:SF1">
    <property type="entry name" value="PPDK_N DOMAIN-CONTAINING PROTEIN"/>
    <property type="match status" value="1"/>
</dbReference>
<reference evidence="3 4" key="1">
    <citation type="submission" date="2021-11" db="EMBL/GenBank/DDBJ databases">
        <title>Draft genome sequence of Actinomycetospora sp. SF1 isolated from the rhizosphere soil.</title>
        <authorList>
            <person name="Duangmal K."/>
            <person name="Chantavorakit T."/>
        </authorList>
    </citation>
    <scope>NUCLEOTIDE SEQUENCE [LARGE SCALE GENOMIC DNA]</scope>
    <source>
        <strain evidence="3 4">TBRC 5722</strain>
    </source>
</reference>
<feature type="region of interest" description="Disordered" evidence="1">
    <location>
        <begin position="436"/>
        <end position="455"/>
    </location>
</feature>
<dbReference type="InterPro" id="IPR051549">
    <property type="entry name" value="PEP_Utilizing_Enz"/>
</dbReference>
<evidence type="ECO:0000259" key="2">
    <source>
        <dbReference type="Pfam" id="PF00391"/>
    </source>
</evidence>
<dbReference type="PANTHER" id="PTHR43615">
    <property type="entry name" value="PHOSPHOENOLPYRUVATE SYNTHASE-RELATED"/>
    <property type="match status" value="1"/>
</dbReference>
<organism evidence="3 4">
    <name type="scientific">Actinomycetospora endophytica</name>
    <dbReference type="NCBI Taxonomy" id="2291215"/>
    <lineage>
        <taxon>Bacteria</taxon>
        <taxon>Bacillati</taxon>
        <taxon>Actinomycetota</taxon>
        <taxon>Actinomycetes</taxon>
        <taxon>Pseudonocardiales</taxon>
        <taxon>Pseudonocardiaceae</taxon>
        <taxon>Actinomycetospora</taxon>
    </lineage>
</organism>
<dbReference type="SUPFAM" id="SSF52009">
    <property type="entry name" value="Phosphohistidine domain"/>
    <property type="match status" value="1"/>
</dbReference>
<keyword evidence="4" id="KW-1185">Reference proteome</keyword>
<dbReference type="RefSeq" id="WP_230734664.1">
    <property type="nucleotide sequence ID" value="NZ_JAJNDB010000002.1"/>
</dbReference>
<dbReference type="Proteomes" id="UP001199469">
    <property type="component" value="Unassembled WGS sequence"/>
</dbReference>
<comment type="caution">
    <text evidence="3">The sequence shown here is derived from an EMBL/GenBank/DDBJ whole genome shotgun (WGS) entry which is preliminary data.</text>
</comment>
<proteinExistence type="predicted"/>
<dbReference type="InterPro" id="IPR036637">
    <property type="entry name" value="Phosphohistidine_dom_sf"/>
</dbReference>
<dbReference type="InterPro" id="IPR008279">
    <property type="entry name" value="PEP-util_enz_mobile_dom"/>
</dbReference>
<dbReference type="EMBL" id="JAJNDB010000002">
    <property type="protein sequence ID" value="MCD2194577.1"/>
    <property type="molecule type" value="Genomic_DNA"/>
</dbReference>
<name>A0ABS8P8H0_9PSEU</name>
<sequence>MASTIAADADHADPAATIGDLRTAADPVNTVRCDPAVAWTTGNVAEAFPGVFTALGFTFTHEPMELAFRTMFHRLGVFTEAELTVPQRVEDQFWTAFEGRAAANLDQFHRVASLTPGTSASAVEKQLFGYVRDTTRDANSPRRYPLLTVKAPRTIATLPKRHDALFARLRGWRRQQLPKIERMDERSCLDLLDDARGRFRTIMIEHLVVAFVSSGLADRLAAMVEVADLPGLEARLLSGVGTDENEVAHDLWALAHSQLELDEFLERHGYHGPGEGQLHGACWREDPAPVLARLDGYRRIAADDPRAPRRRSAEQARVRAAATAELTATAGPVRRRAVLTLTDLTARFLALREQGKAGYLLAYDVARAAARRLGDLLVARGVLATSADVFHLTYDELMAQPTADLRALADERRALYQRRLGLRLPQGWEGAVPVSAAPRDATEGEPPGTVFSGVPASSGVVEGTVRVVRDPATAEVDDGDVLVCETTDPGWTSLFLVASAVVTDFGGMLSHGPIVARELGVPCVCGTRDGSRRLHDGQRVRVDGGAGTVEVLA</sequence>
<evidence type="ECO:0000256" key="1">
    <source>
        <dbReference type="SAM" id="MobiDB-lite"/>
    </source>
</evidence>
<dbReference type="Pfam" id="PF00391">
    <property type="entry name" value="PEP-utilizers"/>
    <property type="match status" value="1"/>
</dbReference>
<feature type="domain" description="PEP-utilising enzyme mobile" evidence="2">
    <location>
        <begin position="477"/>
        <end position="547"/>
    </location>
</feature>
<evidence type="ECO:0000313" key="3">
    <source>
        <dbReference type="EMBL" id="MCD2194577.1"/>
    </source>
</evidence>